<feature type="compositionally biased region" description="Basic residues" evidence="1">
    <location>
        <begin position="37"/>
        <end position="50"/>
    </location>
</feature>
<gene>
    <name evidence="2" type="ORF">SAMN02746009_03144</name>
</gene>
<reference evidence="3" key="1">
    <citation type="submission" date="2016-11" db="EMBL/GenBank/DDBJ databases">
        <authorList>
            <person name="Varghese N."/>
            <person name="Submissions S."/>
        </authorList>
    </citation>
    <scope>NUCLEOTIDE SEQUENCE [LARGE SCALE GENOMIC DNA]</scope>
    <source>
        <strain evidence="3">DSM 18569</strain>
    </source>
</reference>
<evidence type="ECO:0000313" key="2">
    <source>
        <dbReference type="EMBL" id="SHL65817.1"/>
    </source>
</evidence>
<evidence type="ECO:0000256" key="1">
    <source>
        <dbReference type="SAM" id="MobiDB-lite"/>
    </source>
</evidence>
<feature type="region of interest" description="Disordered" evidence="1">
    <location>
        <begin position="26"/>
        <end position="50"/>
    </location>
</feature>
<evidence type="ECO:0000313" key="3">
    <source>
        <dbReference type="Proteomes" id="UP000183947"/>
    </source>
</evidence>
<dbReference type="Proteomes" id="UP000183947">
    <property type="component" value="Unassembled WGS sequence"/>
</dbReference>
<organism evidence="2 3">
    <name type="scientific">Hymenobacter psychrotolerans DSM 18569</name>
    <dbReference type="NCBI Taxonomy" id="1121959"/>
    <lineage>
        <taxon>Bacteria</taxon>
        <taxon>Pseudomonadati</taxon>
        <taxon>Bacteroidota</taxon>
        <taxon>Cytophagia</taxon>
        <taxon>Cytophagales</taxon>
        <taxon>Hymenobacteraceae</taxon>
        <taxon>Hymenobacter</taxon>
    </lineage>
</organism>
<feature type="region of interest" description="Disordered" evidence="1">
    <location>
        <begin position="65"/>
        <end position="93"/>
    </location>
</feature>
<name>A0A1M7CF42_9BACT</name>
<proteinExistence type="predicted"/>
<dbReference type="AlphaFoldDB" id="A0A1M7CF42"/>
<accession>A0A1M7CF42</accession>
<sequence length="93" mass="10263">MCVLIALLEPAAVQAAPEAEAIALTGTSESTAIPRPNYKRYKGNSRSKKRKLGFFRRRAARRKAMRKQKQKAVAPKGVIKVDAPTGTMPKRVE</sequence>
<keyword evidence="3" id="KW-1185">Reference proteome</keyword>
<dbReference type="STRING" id="1121959.SAMN02746009_03144"/>
<protein>
    <submittedName>
        <fullName evidence="2">Uncharacterized protein</fullName>
    </submittedName>
</protein>
<dbReference type="EMBL" id="FRAS01000018">
    <property type="protein sequence ID" value="SHL65817.1"/>
    <property type="molecule type" value="Genomic_DNA"/>
</dbReference>